<dbReference type="AlphaFoldDB" id="A0A7K1ULJ9"/>
<dbReference type="GO" id="GO:0005886">
    <property type="term" value="C:plasma membrane"/>
    <property type="evidence" value="ECO:0007669"/>
    <property type="project" value="UniProtKB-SubCell"/>
</dbReference>
<dbReference type="PANTHER" id="PTHR36115">
    <property type="entry name" value="PROLINE-RICH ANTIGEN HOMOLOG-RELATED"/>
    <property type="match status" value="1"/>
</dbReference>
<accession>A0A7K1ULJ9</accession>
<organism evidence="3 4">
    <name type="scientific">Nesterenkonia alkaliphila</name>
    <dbReference type="NCBI Taxonomy" id="1463631"/>
    <lineage>
        <taxon>Bacteria</taxon>
        <taxon>Bacillati</taxon>
        <taxon>Actinomycetota</taxon>
        <taxon>Actinomycetes</taxon>
        <taxon>Micrococcales</taxon>
        <taxon>Micrococcaceae</taxon>
        <taxon>Nesterenkonia</taxon>
    </lineage>
</organism>
<sequence>MDLIPVSRQDDDRDAHSSGHPGQQLGLPASGPGALAPWGRRILALFIDWGIASLISLTWFNYDPWVTLGLFVLMQVALVGLLGVSIGKRLARIQVVRLRDSAPATIPGPHIALLRTVLLLAVIPVALISPDGRGLHDRITGTVQVIM</sequence>
<comment type="caution">
    <text evidence="3">The sequence shown here is derived from an EMBL/GenBank/DDBJ whole genome shotgun (WGS) entry which is preliminary data.</text>
</comment>
<proteinExistence type="predicted"/>
<feature type="transmembrane region" description="Helical" evidence="2">
    <location>
        <begin position="112"/>
        <end position="129"/>
    </location>
</feature>
<name>A0A7K1ULJ9_9MICC</name>
<feature type="transmembrane region" description="Helical" evidence="2">
    <location>
        <begin position="42"/>
        <end position="62"/>
    </location>
</feature>
<keyword evidence="2" id="KW-0812">Transmembrane</keyword>
<feature type="region of interest" description="Disordered" evidence="1">
    <location>
        <begin position="1"/>
        <end position="30"/>
    </location>
</feature>
<evidence type="ECO:0000256" key="1">
    <source>
        <dbReference type="SAM" id="MobiDB-lite"/>
    </source>
</evidence>
<evidence type="ECO:0000256" key="2">
    <source>
        <dbReference type="SAM" id="Phobius"/>
    </source>
</evidence>
<feature type="compositionally biased region" description="Basic and acidic residues" evidence="1">
    <location>
        <begin position="8"/>
        <end position="17"/>
    </location>
</feature>
<keyword evidence="4" id="KW-1185">Reference proteome</keyword>
<dbReference type="PIRSF" id="PIRSF021697">
    <property type="entry name" value="UCP021697"/>
    <property type="match status" value="1"/>
</dbReference>
<dbReference type="InterPro" id="IPR051791">
    <property type="entry name" value="Pra-immunoreactive"/>
</dbReference>
<reference evidence="3 4" key="1">
    <citation type="submission" date="2019-12" db="EMBL/GenBank/DDBJ databases">
        <title>Nesterenkonia muleiensis sp. nov., a novel actinobacterium isolated from sap of Populus euphratica.</title>
        <authorList>
            <person name="Wang R."/>
        </authorList>
    </citation>
    <scope>NUCLEOTIDE SEQUENCE [LARGE SCALE GENOMIC DNA]</scope>
    <source>
        <strain evidence="3 4">F10</strain>
    </source>
</reference>
<keyword evidence="2" id="KW-0472">Membrane</keyword>
<dbReference type="PANTHER" id="PTHR36115:SF6">
    <property type="entry name" value="PROLINE-RICH ANTIGEN HOMOLOG"/>
    <property type="match status" value="1"/>
</dbReference>
<protein>
    <submittedName>
        <fullName evidence="3">RDD family protein</fullName>
    </submittedName>
</protein>
<evidence type="ECO:0000313" key="3">
    <source>
        <dbReference type="EMBL" id="MVT27306.1"/>
    </source>
</evidence>
<evidence type="ECO:0000313" key="4">
    <source>
        <dbReference type="Proteomes" id="UP000460157"/>
    </source>
</evidence>
<keyword evidence="2" id="KW-1133">Transmembrane helix</keyword>
<dbReference type="Proteomes" id="UP000460157">
    <property type="component" value="Unassembled WGS sequence"/>
</dbReference>
<feature type="transmembrane region" description="Helical" evidence="2">
    <location>
        <begin position="68"/>
        <end position="91"/>
    </location>
</feature>
<dbReference type="EMBL" id="WRPM01000097">
    <property type="protein sequence ID" value="MVT27306.1"/>
    <property type="molecule type" value="Genomic_DNA"/>
</dbReference>
<gene>
    <name evidence="3" type="ORF">GNZ21_13265</name>
</gene>
<dbReference type="InterPro" id="IPR016795">
    <property type="entry name" value="UCP021697"/>
</dbReference>